<feature type="compositionally biased region" description="Polar residues" evidence="1">
    <location>
        <begin position="868"/>
        <end position="892"/>
    </location>
</feature>
<dbReference type="GO" id="GO:0016874">
    <property type="term" value="F:ligase activity"/>
    <property type="evidence" value="ECO:0007669"/>
    <property type="project" value="UniProtKB-KW"/>
</dbReference>
<feature type="region of interest" description="Disordered" evidence="1">
    <location>
        <begin position="915"/>
        <end position="1009"/>
    </location>
</feature>
<dbReference type="EMBL" id="JAHWGI010000256">
    <property type="protein sequence ID" value="KAK3911266.1"/>
    <property type="molecule type" value="Genomic_DNA"/>
</dbReference>
<keyword evidence="2" id="KW-0436">Ligase</keyword>
<accession>A0AAE1GYW6</accession>
<evidence type="ECO:0000256" key="1">
    <source>
        <dbReference type="SAM" id="MobiDB-lite"/>
    </source>
</evidence>
<feature type="region of interest" description="Disordered" evidence="1">
    <location>
        <begin position="1130"/>
        <end position="1199"/>
    </location>
</feature>
<reference evidence="2" key="2">
    <citation type="journal article" date="2023" name="BMC Genomics">
        <title>Pest status, molecular evolution, and epigenetic factors derived from the genome assembly of Frankliniella fusca, a thysanopteran phytovirus vector.</title>
        <authorList>
            <person name="Catto M.A."/>
            <person name="Labadie P.E."/>
            <person name="Jacobson A.L."/>
            <person name="Kennedy G.G."/>
            <person name="Srinivasan R."/>
            <person name="Hunt B.G."/>
        </authorList>
    </citation>
    <scope>NUCLEOTIDE SEQUENCE</scope>
    <source>
        <strain evidence="2">PL_HMW_Pooled</strain>
    </source>
</reference>
<feature type="compositionally biased region" description="Polar residues" evidence="1">
    <location>
        <begin position="992"/>
        <end position="1009"/>
    </location>
</feature>
<feature type="region of interest" description="Disordered" evidence="1">
    <location>
        <begin position="1368"/>
        <end position="1395"/>
    </location>
</feature>
<evidence type="ECO:0000313" key="2">
    <source>
        <dbReference type="EMBL" id="KAK3911266.1"/>
    </source>
</evidence>
<comment type="caution">
    <text evidence="2">The sequence shown here is derived from an EMBL/GenBank/DDBJ whole genome shotgun (WGS) entry which is preliminary data.</text>
</comment>
<name>A0AAE1GYW6_9NEOP</name>
<dbReference type="PANTHER" id="PTHR33053:SF25">
    <property type="entry name" value="TRANSPOSASE DOMAIN-CONTAINING PROTEIN"/>
    <property type="match status" value="1"/>
</dbReference>
<protein>
    <submittedName>
        <fullName evidence="2">Valine--tRNA ligase</fullName>
    </submittedName>
</protein>
<dbReference type="PANTHER" id="PTHR33053">
    <property type="entry name" value="PROTEIN, PUTATIVE-RELATED"/>
    <property type="match status" value="1"/>
</dbReference>
<proteinExistence type="predicted"/>
<feature type="compositionally biased region" description="Low complexity" evidence="1">
    <location>
        <begin position="927"/>
        <end position="942"/>
    </location>
</feature>
<dbReference type="Proteomes" id="UP001219518">
    <property type="component" value="Unassembled WGS sequence"/>
</dbReference>
<reference evidence="2" key="1">
    <citation type="submission" date="2021-07" db="EMBL/GenBank/DDBJ databases">
        <authorList>
            <person name="Catto M.A."/>
            <person name="Jacobson A."/>
            <person name="Kennedy G."/>
            <person name="Labadie P."/>
            <person name="Hunt B.G."/>
            <person name="Srinivasan R."/>
        </authorList>
    </citation>
    <scope>NUCLEOTIDE SEQUENCE</scope>
    <source>
        <strain evidence="2">PL_HMW_Pooled</strain>
        <tissue evidence="2">Head</tissue>
    </source>
</reference>
<feature type="compositionally biased region" description="Acidic residues" evidence="1">
    <location>
        <begin position="117"/>
        <end position="128"/>
    </location>
</feature>
<feature type="compositionally biased region" description="Basic and acidic residues" evidence="1">
    <location>
        <begin position="1173"/>
        <end position="1192"/>
    </location>
</feature>
<feature type="region of interest" description="Disordered" evidence="1">
    <location>
        <begin position="103"/>
        <end position="146"/>
    </location>
</feature>
<feature type="region of interest" description="Disordered" evidence="1">
    <location>
        <begin position="1094"/>
        <end position="1114"/>
    </location>
</feature>
<feature type="region of interest" description="Disordered" evidence="1">
    <location>
        <begin position="40"/>
        <end position="87"/>
    </location>
</feature>
<organism evidence="2 3">
    <name type="scientific">Frankliniella fusca</name>
    <dbReference type="NCBI Taxonomy" id="407009"/>
    <lineage>
        <taxon>Eukaryota</taxon>
        <taxon>Metazoa</taxon>
        <taxon>Ecdysozoa</taxon>
        <taxon>Arthropoda</taxon>
        <taxon>Hexapoda</taxon>
        <taxon>Insecta</taxon>
        <taxon>Pterygota</taxon>
        <taxon>Neoptera</taxon>
        <taxon>Paraneoptera</taxon>
        <taxon>Thysanoptera</taxon>
        <taxon>Terebrantia</taxon>
        <taxon>Thripoidea</taxon>
        <taxon>Thripidae</taxon>
        <taxon>Frankliniella</taxon>
    </lineage>
</organism>
<feature type="compositionally biased region" description="Polar residues" evidence="1">
    <location>
        <begin position="1095"/>
        <end position="1114"/>
    </location>
</feature>
<feature type="region of interest" description="Disordered" evidence="1">
    <location>
        <begin position="1"/>
        <end position="26"/>
    </location>
</feature>
<keyword evidence="3" id="KW-1185">Reference proteome</keyword>
<feature type="compositionally biased region" description="Basic residues" evidence="1">
    <location>
        <begin position="1376"/>
        <end position="1395"/>
    </location>
</feature>
<sequence>MADEGDMEDRPVLGRTYARRARRRAEVDAAEFERLQALRARLSDASDEADDEGSSDSSIADDDDQVHAVGVDERPGNPGSDIGSVSDQGEQFNIDAESVIGEEGSVGSDVGGVSDGAEPDGAESDGAESDGPAADGVEDEDGDGQINFNNEAEREAFLISSLRKWALAPGVLSMSKVDEILKPLNRLFANVPLSHKTLLKSDNDYNINILPSGAEFWYNGIKKNLDTFDLRPYLQKFNRITLDINMDGLPLFKSSKMKFFPILGSLVGTHNEPFVIALHFGVGEPTCGEDFLPDFVREVNYLQQHGYEYENILYPFEIRHYIMDAIARQLVKCIKSHVGFSSCEKCCVVGVTVESRRTFLDLNQPKRTDQSFQNQDDPAHHTGVSLLAATGVGFVSQFRLDPMHLLYQGVMKKILDNWLNIVGPWKLHHQIVDLISQLLVFIADTCPSDFNRKPGSLSEFGVFKATEFRRILLYDSMLVFKDLIDENIYNHFMLFQCAVYILSRPDLLETKLHDSREFLKVFIEHSAVIYGERFVIYNVHSLIHLPEECEIGGVVEDFSAFKFENALKSLKDSLRSGFKPLQQVAKKAEERAHEKKKIKFSDVYEDPVVSIKNQVANEIVAGNYFKKITFGTLSLQVDKRNSCFQTKIGDIVVLKNVVFRNGRVCLVGCRFLNREDYFTYPVASSELDIFRVWNLEERRRIYHCRELKFKCWLMPEGLKFLCVPLFVVCKFIPKDQSKPTYMEVGLSKWLVGPSKTFENMYEIRWPKRENTVPTFIQKKALPESDWTTETVVIKRWCVTWIKARDALKHLCDDSNYESEKEFGRGLRKKKRNPKFQFTDSGSDNEREMLKQTTMKIAPPPPVRKCNPNVASTKDSTTQKSAANARVNRQNDSNQERLKQINSKIADARKVVAEKMQKSVASGNSDKTSLSRTSSLTLPVVSSNADDRRPCRPNTTVTAVSISRNNSNNGKLSSPGTYHSLSPPILSRKASDRQISSNTTLSTGDSAMNNSNYDKTVRSHNSLSFDSLFAASSRVADASDLLNSKQNRLKVKESASKPSATVAVVDTPSNLPPLQDISSTLNISDNDENDCEDLGHNSSFSRNNRINLNDSATSDCSEYNEERDFCYEVTLPSDQDGVEFENEKERDSEISDTGEFSDREADGVNTDGENAGDEGERGVGEDGVHREERRQSFESDSDIIGRPSIKDRLSALEKKQTQTFILSKEISAKLDQVLMNQGKLNRTLLPHEKKINKPANMPPLPLCSLDEFRTFESFLENNENFTAMVFYMSSYVCKDEEKSARKLLSRLLANELASMFTYHGATTGKRGFKDSHLGEVFEGTLLSSFKDSDLSAARDAAGKWFRNAPYRKTSTGETLKRQSRTSHTSSKRPKRSFCDD</sequence>
<gene>
    <name evidence="2" type="ORF">KUF71_021047</name>
</gene>
<evidence type="ECO:0000313" key="3">
    <source>
        <dbReference type="Proteomes" id="UP001219518"/>
    </source>
</evidence>
<feature type="region of interest" description="Disordered" evidence="1">
    <location>
        <begin position="821"/>
        <end position="894"/>
    </location>
</feature>
<feature type="compositionally biased region" description="Acidic residues" evidence="1">
    <location>
        <begin position="45"/>
        <end position="64"/>
    </location>
</feature>
<feature type="compositionally biased region" description="Polar residues" evidence="1">
    <location>
        <begin position="952"/>
        <end position="979"/>
    </location>
</feature>